<dbReference type="AlphaFoldDB" id="A0A8F6Y8N6"/>
<evidence type="ECO:0000313" key="2">
    <source>
        <dbReference type="Proteomes" id="UP000825009"/>
    </source>
</evidence>
<dbReference type="RefSeq" id="WP_219000291.1">
    <property type="nucleotide sequence ID" value="NZ_CP079194.1"/>
</dbReference>
<dbReference type="EMBL" id="CP079194">
    <property type="protein sequence ID" value="QXT38094.1"/>
    <property type="molecule type" value="Genomic_DNA"/>
</dbReference>
<name>A0A8F6Y8N6_9RHOB</name>
<accession>A0A8F6Y8N6</accession>
<organism evidence="1 2">
    <name type="scientific">Gymnodinialimonas ceratoperidinii</name>
    <dbReference type="NCBI Taxonomy" id="2856823"/>
    <lineage>
        <taxon>Bacteria</taxon>
        <taxon>Pseudomonadati</taxon>
        <taxon>Pseudomonadota</taxon>
        <taxon>Alphaproteobacteria</taxon>
        <taxon>Rhodobacterales</taxon>
        <taxon>Paracoccaceae</taxon>
        <taxon>Gymnodinialimonas</taxon>
    </lineage>
</organism>
<evidence type="ECO:0000313" key="1">
    <source>
        <dbReference type="EMBL" id="QXT38094.1"/>
    </source>
</evidence>
<sequence>MGWPRVLLWGAAREVIWVTFYLGLSDPFGDRIDARAILLGNASDFLVADLDTVGLGAALLTRIRQAN</sequence>
<reference evidence="1 2" key="1">
    <citation type="submission" date="2021-07" db="EMBL/GenBank/DDBJ databases">
        <title>A novel Jannaschia species isolated from marine dinoflagellate Ceratoperidinium margalefii.</title>
        <authorList>
            <person name="Jiang Y."/>
            <person name="Li Z."/>
        </authorList>
    </citation>
    <scope>NUCLEOTIDE SEQUENCE [LARGE SCALE GENOMIC DNA]</scope>
    <source>
        <strain evidence="1 2">J12C1-MA-4</strain>
    </source>
</reference>
<gene>
    <name evidence="1" type="ORF">KYE46_08980</name>
</gene>
<proteinExistence type="predicted"/>
<keyword evidence="2" id="KW-1185">Reference proteome</keyword>
<dbReference type="Proteomes" id="UP000825009">
    <property type="component" value="Chromosome"/>
</dbReference>
<protein>
    <submittedName>
        <fullName evidence="1">Uncharacterized protein</fullName>
    </submittedName>
</protein>
<dbReference type="KEGG" id="gce:KYE46_08980"/>